<evidence type="ECO:0000259" key="29">
    <source>
        <dbReference type="Pfam" id="PF03447"/>
    </source>
</evidence>
<evidence type="ECO:0000256" key="23">
    <source>
        <dbReference type="ARBA" id="ARBA00023268"/>
    </source>
</evidence>
<comment type="similarity">
    <text evidence="8">In the N-terminal section; belongs to the aspartokinase family.</text>
</comment>
<keyword evidence="21" id="KW-0457">Lysine biosynthesis</keyword>
<dbReference type="EC" id="2.7.2.4" evidence="31"/>
<dbReference type="PROSITE" id="PS01042">
    <property type="entry name" value="HOMOSER_DHGENASE"/>
    <property type="match status" value="1"/>
</dbReference>
<evidence type="ECO:0000256" key="12">
    <source>
        <dbReference type="ARBA" id="ARBA00022697"/>
    </source>
</evidence>
<keyword evidence="19" id="KW-0520">NAD</keyword>
<evidence type="ECO:0000256" key="2">
    <source>
        <dbReference type="ARBA" id="ARBA00004766"/>
    </source>
</evidence>
<evidence type="ECO:0000256" key="24">
    <source>
        <dbReference type="ARBA" id="ARBA00044938"/>
    </source>
</evidence>
<gene>
    <name evidence="31" type="primary">thrA</name>
    <name evidence="31" type="ORF">JY651_34210</name>
</gene>
<comment type="catalytic activity">
    <reaction evidence="25">
        <text>L-aspartate + ATP = 4-phospho-L-aspartate + ADP</text>
        <dbReference type="Rhea" id="RHEA:23776"/>
        <dbReference type="ChEBI" id="CHEBI:29991"/>
        <dbReference type="ChEBI" id="CHEBI:30616"/>
        <dbReference type="ChEBI" id="CHEBI:57535"/>
        <dbReference type="ChEBI" id="CHEBI:456216"/>
        <dbReference type="EC" id="2.7.2.4"/>
    </reaction>
    <physiologicalReaction direction="left-to-right" evidence="25">
        <dbReference type="Rhea" id="RHEA:23777"/>
    </physiologicalReaction>
</comment>
<evidence type="ECO:0000256" key="25">
    <source>
        <dbReference type="ARBA" id="ARBA00048561"/>
    </source>
</evidence>
<evidence type="ECO:0000256" key="3">
    <source>
        <dbReference type="ARBA" id="ARBA00004986"/>
    </source>
</evidence>
<keyword evidence="12" id="KW-0791">Threonine biosynthesis</keyword>
<dbReference type="NCBIfam" id="TIGR00657">
    <property type="entry name" value="asp_kinases"/>
    <property type="match status" value="1"/>
</dbReference>
<evidence type="ECO:0000259" key="30">
    <source>
        <dbReference type="Pfam" id="PF22468"/>
    </source>
</evidence>
<evidence type="ECO:0000256" key="7">
    <source>
        <dbReference type="ARBA" id="ARBA00007952"/>
    </source>
</evidence>
<dbReference type="InterPro" id="IPR019811">
    <property type="entry name" value="HDH_CS"/>
</dbReference>
<accession>A0ABX7NPC4</accession>
<dbReference type="SUPFAM" id="SSF55021">
    <property type="entry name" value="ACT-like"/>
    <property type="match status" value="2"/>
</dbReference>
<dbReference type="InterPro" id="IPR001048">
    <property type="entry name" value="Asp/Glu/Uridylate_kinase"/>
</dbReference>
<dbReference type="NCBIfam" id="NF006959">
    <property type="entry name" value="PRK09436.1"/>
    <property type="match status" value="1"/>
</dbReference>
<evidence type="ECO:0000256" key="19">
    <source>
        <dbReference type="ARBA" id="ARBA00023027"/>
    </source>
</evidence>
<dbReference type="Gene3D" id="3.30.360.10">
    <property type="entry name" value="Dihydrodipicolinate Reductase, domain 2"/>
    <property type="match status" value="1"/>
</dbReference>
<evidence type="ECO:0000256" key="6">
    <source>
        <dbReference type="ARBA" id="ARBA00005139"/>
    </source>
</evidence>
<keyword evidence="32" id="KW-1185">Reference proteome</keyword>
<dbReference type="SUPFAM" id="SSF53633">
    <property type="entry name" value="Carbamate kinase-like"/>
    <property type="match status" value="1"/>
</dbReference>
<evidence type="ECO:0000256" key="4">
    <source>
        <dbReference type="ARBA" id="ARBA00005056"/>
    </source>
</evidence>
<evidence type="ECO:0000256" key="5">
    <source>
        <dbReference type="ARBA" id="ARBA00005062"/>
    </source>
</evidence>
<evidence type="ECO:0000313" key="32">
    <source>
        <dbReference type="Proteomes" id="UP000662747"/>
    </source>
</evidence>
<dbReference type="InterPro" id="IPR049638">
    <property type="entry name" value="AK-HD"/>
</dbReference>
<keyword evidence="13" id="KW-0479">Metal-binding</keyword>
<comment type="pathway">
    <text evidence="4">Amino-acid biosynthesis; L-threonine biosynthesis; L-threonine from L-aspartate: step 3/5.</text>
</comment>
<comment type="pathway">
    <text evidence="2">Amino-acid biosynthesis; L-lysine biosynthesis via DAP pathway; (S)-tetrahydrodipicolinate from L-aspartate: step 1/4.</text>
</comment>
<feature type="domain" description="Homoserine dehydrogenase catalytic" evidence="28">
    <location>
        <begin position="621"/>
        <end position="824"/>
    </location>
</feature>
<dbReference type="Gene3D" id="3.40.50.720">
    <property type="entry name" value="NAD(P)-binding Rossmann-like Domain"/>
    <property type="match status" value="1"/>
</dbReference>
<keyword evidence="22" id="KW-0486">Methionine biosynthesis</keyword>
<dbReference type="InterPro" id="IPR005106">
    <property type="entry name" value="Asp/hSer_DH_NAD-bd"/>
</dbReference>
<evidence type="ECO:0000256" key="18">
    <source>
        <dbReference type="ARBA" id="ARBA00023002"/>
    </source>
</evidence>
<evidence type="ECO:0000313" key="31">
    <source>
        <dbReference type="EMBL" id="QSQ20286.1"/>
    </source>
</evidence>
<dbReference type="Pfam" id="PF03447">
    <property type="entry name" value="NAD_binding_3"/>
    <property type="match status" value="1"/>
</dbReference>
<feature type="domain" description="Aspartate/homoserine dehydrogenase NAD-binding" evidence="29">
    <location>
        <begin position="476"/>
        <end position="613"/>
    </location>
</feature>
<dbReference type="InterPro" id="IPR036393">
    <property type="entry name" value="AceGlu_kinase-like_sf"/>
</dbReference>
<protein>
    <submittedName>
        <fullName evidence="31">Bifunctional aspartate kinase/homoserine dehydrogenase I</fullName>
        <ecNumber evidence="31">1.1.1.3</ecNumber>
        <ecNumber evidence="31">2.7.2.4</ecNumber>
    </submittedName>
</protein>
<evidence type="ECO:0000256" key="21">
    <source>
        <dbReference type="ARBA" id="ARBA00023154"/>
    </source>
</evidence>
<dbReference type="PANTHER" id="PTHR43070:SF3">
    <property type="entry name" value="HOMOSERINE DEHYDROGENASE"/>
    <property type="match status" value="1"/>
</dbReference>
<keyword evidence="15 31" id="KW-0418">Kinase</keyword>
<comment type="subunit">
    <text evidence="9">Homotetramer.</text>
</comment>
<dbReference type="GO" id="GO:0004072">
    <property type="term" value="F:aspartate kinase activity"/>
    <property type="evidence" value="ECO:0007669"/>
    <property type="project" value="UniProtKB-EC"/>
</dbReference>
<dbReference type="InterPro" id="IPR036291">
    <property type="entry name" value="NAD(P)-bd_dom_sf"/>
</dbReference>
<dbReference type="InterPro" id="IPR018042">
    <property type="entry name" value="Aspartate_kinase_CS"/>
</dbReference>
<comment type="catalytic activity">
    <reaction evidence="26">
        <text>L-homoserine + NADP(+) = L-aspartate 4-semialdehyde + NADPH + H(+)</text>
        <dbReference type="Rhea" id="RHEA:15761"/>
        <dbReference type="ChEBI" id="CHEBI:15378"/>
        <dbReference type="ChEBI" id="CHEBI:57476"/>
        <dbReference type="ChEBI" id="CHEBI:57783"/>
        <dbReference type="ChEBI" id="CHEBI:58349"/>
        <dbReference type="ChEBI" id="CHEBI:537519"/>
        <dbReference type="EC" id="1.1.1.3"/>
    </reaction>
    <physiologicalReaction direction="right-to-left" evidence="26">
        <dbReference type="Rhea" id="RHEA:15763"/>
    </physiologicalReaction>
</comment>
<keyword evidence="14" id="KW-0547">Nucleotide-binding</keyword>
<dbReference type="Pfam" id="PF00742">
    <property type="entry name" value="Homoserine_dh"/>
    <property type="match status" value="1"/>
</dbReference>
<keyword evidence="18 31" id="KW-0560">Oxidoreductase</keyword>
<dbReference type="SUPFAM" id="SSF55347">
    <property type="entry name" value="Glyceraldehyde-3-phosphate dehydrogenase-like, C-terminal domain"/>
    <property type="match status" value="1"/>
</dbReference>
<organism evidence="31 32">
    <name type="scientific">Pyxidicoccus parkwayensis</name>
    <dbReference type="NCBI Taxonomy" id="2813578"/>
    <lineage>
        <taxon>Bacteria</taxon>
        <taxon>Pseudomonadati</taxon>
        <taxon>Myxococcota</taxon>
        <taxon>Myxococcia</taxon>
        <taxon>Myxococcales</taxon>
        <taxon>Cystobacterineae</taxon>
        <taxon>Myxococcaceae</taxon>
        <taxon>Pyxidicoccus</taxon>
    </lineage>
</organism>
<evidence type="ECO:0000256" key="20">
    <source>
        <dbReference type="ARBA" id="ARBA00023053"/>
    </source>
</evidence>
<dbReference type="Proteomes" id="UP000662747">
    <property type="component" value="Chromosome"/>
</dbReference>
<evidence type="ECO:0000256" key="11">
    <source>
        <dbReference type="ARBA" id="ARBA00022679"/>
    </source>
</evidence>
<evidence type="ECO:0000256" key="13">
    <source>
        <dbReference type="ARBA" id="ARBA00022723"/>
    </source>
</evidence>
<dbReference type="Pfam" id="PF00696">
    <property type="entry name" value="AA_kinase"/>
    <property type="match status" value="1"/>
</dbReference>
<dbReference type="PROSITE" id="PS00324">
    <property type="entry name" value="ASPARTOKINASE"/>
    <property type="match status" value="1"/>
</dbReference>
<evidence type="ECO:0000256" key="26">
    <source>
        <dbReference type="ARBA" id="ARBA00048841"/>
    </source>
</evidence>
<evidence type="ECO:0000256" key="22">
    <source>
        <dbReference type="ARBA" id="ARBA00023167"/>
    </source>
</evidence>
<proteinExistence type="inferred from homology"/>
<keyword evidence="11 31" id="KW-0808">Transferase</keyword>
<evidence type="ECO:0000256" key="16">
    <source>
        <dbReference type="ARBA" id="ARBA00022840"/>
    </source>
</evidence>
<evidence type="ECO:0000256" key="8">
    <source>
        <dbReference type="ARBA" id="ARBA00010046"/>
    </source>
</evidence>
<evidence type="ECO:0000259" key="28">
    <source>
        <dbReference type="Pfam" id="PF00742"/>
    </source>
</evidence>
<dbReference type="EMBL" id="CP071090">
    <property type="protein sequence ID" value="QSQ20286.1"/>
    <property type="molecule type" value="Genomic_DNA"/>
</dbReference>
<evidence type="ECO:0000256" key="10">
    <source>
        <dbReference type="ARBA" id="ARBA00022605"/>
    </source>
</evidence>
<keyword evidence="23" id="KW-0511">Multifunctional enzyme</keyword>
<sequence>MSSAPFQVMKFGGSSVGSPRRLRQVIELISKHAKQGPLAVVVSAMGDTTDWLIEAAGLATQGDLEGAQTVVARIAHLAKTNAAALAPARSTALAARVDTLLAPLQQLLQGISLTRECSAPSRDRVLSFGELVSATLLAELLTASGTEATFRDARQLLVTDDRFGAARVDVARTRERLQTAVTGWRTSVPVIPGFIAATPDGRTTTLGRNGSDYTAALVAQGIDATEVTVWTDVLGLHTADPDIVTDAYPVAHLTHAEGLELAAVGVRMLHPRTMIPLIESGTSLRIRNTMHPDHPGTLIDAIGSRDGQRPTCIATREELALLGIEVRKLSDQFQLGERVLAALREADVTVWLSAQSSNGQSIAVVIPRPDVLRAQGALENELAQELARHEVEPLAIREPVTLLSLVAEAMGHGVNVAGRFFSALGAVGVNVRASAQGASSRSISCVVDAADTAIAVRTTHAAFNLAHQQVSLFLLGRGTVGGQLLAQLRAQQALLKDKHGIALRVVGITDSRRALFDAAGLPLEGLEERLSRVAPVDAATRTLVPLLDELRRQPVPILVDCTAASGIESLYSEAFRRGIHVVGANKKPLALPWNDREALLAEARRHHVAYHYETTVASSLPVIDTLANLVRTGDAVRLITASLSGSLGFICNELTAGVPLSVAVRTAKERGFTEPDPREDLSGTDVARKALILARELGLPLSLSDVALEPFVPAEAQAGTSVDAFLHGLKSLDADYADRVTRSRKAGTVLRYLARIDPSKVGTGSPVIRVGPVAVEAGQPAADLRGSESFVSFTTTRHSDFPLTVRGAGAGGAVTASGVLADILRISQTLRGR</sequence>
<dbReference type="InterPro" id="IPR011147">
    <property type="entry name" value="Bifunc_Aspkin/hSer_DH"/>
</dbReference>
<dbReference type="SUPFAM" id="SSF51735">
    <property type="entry name" value="NAD(P)-binding Rossmann-fold domains"/>
    <property type="match status" value="1"/>
</dbReference>
<comment type="similarity">
    <text evidence="7">In the C-terminal section; belongs to the homoserine dehydrogenase family.</text>
</comment>
<evidence type="ECO:0000256" key="14">
    <source>
        <dbReference type="ARBA" id="ARBA00022741"/>
    </source>
</evidence>
<comment type="function">
    <text evidence="24">Bifunctional aspartate kinase and homoserine dehydrogenase that catalyzes the first and the third steps toward the synthesis of lysine, methionine and threonine from aspartate.</text>
</comment>
<dbReference type="PANTHER" id="PTHR43070">
    <property type="match status" value="1"/>
</dbReference>
<dbReference type="InterPro" id="IPR001342">
    <property type="entry name" value="HDH_cat"/>
</dbReference>
<evidence type="ECO:0000256" key="9">
    <source>
        <dbReference type="ARBA" id="ARBA00011881"/>
    </source>
</evidence>
<feature type="domain" description="Aspartokinase ACT" evidence="30">
    <location>
        <begin position="403"/>
        <end position="463"/>
    </location>
</feature>
<dbReference type="InterPro" id="IPR045865">
    <property type="entry name" value="ACT-like_dom_sf"/>
</dbReference>
<dbReference type="Gene3D" id="3.30.2130.10">
    <property type="entry name" value="VC0802-like"/>
    <property type="match status" value="1"/>
</dbReference>
<dbReference type="EC" id="1.1.1.3" evidence="31"/>
<evidence type="ECO:0000259" key="27">
    <source>
        <dbReference type="Pfam" id="PF00696"/>
    </source>
</evidence>
<dbReference type="GO" id="GO:0004412">
    <property type="term" value="F:homoserine dehydrogenase activity"/>
    <property type="evidence" value="ECO:0007669"/>
    <property type="project" value="UniProtKB-EC"/>
</dbReference>
<dbReference type="Pfam" id="PF22468">
    <property type="entry name" value="ACT_9"/>
    <property type="match status" value="1"/>
</dbReference>
<keyword evidence="17" id="KW-0521">NADP</keyword>
<dbReference type="InterPro" id="IPR001341">
    <property type="entry name" value="Asp_kinase"/>
</dbReference>
<comment type="pathway">
    <text evidence="6">Amino-acid biosynthesis; L-threonine biosynthesis; L-threonine from L-aspartate: step 1/5.</text>
</comment>
<evidence type="ECO:0000256" key="15">
    <source>
        <dbReference type="ARBA" id="ARBA00022777"/>
    </source>
</evidence>
<dbReference type="RefSeq" id="WP_206721866.1">
    <property type="nucleotide sequence ID" value="NZ_CP071090.1"/>
</dbReference>
<reference evidence="31 32" key="1">
    <citation type="submission" date="2021-02" db="EMBL/GenBank/DDBJ databases">
        <title>De Novo genome assembly of isolated myxobacteria.</title>
        <authorList>
            <person name="Stevens D.C."/>
        </authorList>
    </citation>
    <scope>NUCLEOTIDE SEQUENCE [LARGE SCALE GENOMIC DNA]</scope>
    <source>
        <strain evidence="32">SCPEA02</strain>
    </source>
</reference>
<dbReference type="InterPro" id="IPR054352">
    <property type="entry name" value="ACT_Aspartokinase"/>
</dbReference>
<comment type="pathway">
    <text evidence="3">Amino-acid biosynthesis; L-methionine biosynthesis via de novo pathway; L-homoserine from L-aspartate: step 1/3.</text>
</comment>
<keyword evidence="16" id="KW-0067">ATP-binding</keyword>
<dbReference type="PIRSF" id="PIRSF000727">
    <property type="entry name" value="ThrA"/>
    <property type="match status" value="1"/>
</dbReference>
<evidence type="ECO:0000256" key="1">
    <source>
        <dbReference type="ARBA" id="ARBA00001920"/>
    </source>
</evidence>
<keyword evidence="20" id="KW-0915">Sodium</keyword>
<keyword evidence="10" id="KW-0028">Amino-acid biosynthesis</keyword>
<evidence type="ECO:0000256" key="17">
    <source>
        <dbReference type="ARBA" id="ARBA00022857"/>
    </source>
</evidence>
<comment type="cofactor">
    <cofactor evidence="1">
        <name>a metal cation</name>
        <dbReference type="ChEBI" id="CHEBI:25213"/>
    </cofactor>
</comment>
<name>A0ABX7NPC4_9BACT</name>
<comment type="pathway">
    <text evidence="5">Amino-acid biosynthesis; L-methionine biosynthesis via de novo pathway; L-homoserine from L-aspartate: step 3/3.</text>
</comment>
<dbReference type="Gene3D" id="3.40.1160.10">
    <property type="entry name" value="Acetylglutamate kinase-like"/>
    <property type="match status" value="1"/>
</dbReference>
<feature type="domain" description="Aspartate/glutamate/uridylate kinase" evidence="27">
    <location>
        <begin position="7"/>
        <end position="288"/>
    </location>
</feature>